<dbReference type="SUPFAM" id="SSF50800">
    <property type="entry name" value="PK beta-barrel domain-like"/>
    <property type="match status" value="1"/>
</dbReference>
<evidence type="ECO:0000313" key="3">
    <source>
        <dbReference type="Proteomes" id="UP000320496"/>
    </source>
</evidence>
<dbReference type="GO" id="GO:0003824">
    <property type="term" value="F:catalytic activity"/>
    <property type="evidence" value="ECO:0007669"/>
    <property type="project" value="InterPro"/>
</dbReference>
<evidence type="ECO:0000313" key="2">
    <source>
        <dbReference type="EMBL" id="QDU39998.1"/>
    </source>
</evidence>
<dbReference type="AlphaFoldDB" id="A0A517ZBY8"/>
<reference evidence="2 3" key="1">
    <citation type="submission" date="2019-02" db="EMBL/GenBank/DDBJ databases">
        <title>Deep-cultivation of Planctomycetes and their phenomic and genomic characterization uncovers novel biology.</title>
        <authorList>
            <person name="Wiegand S."/>
            <person name="Jogler M."/>
            <person name="Boedeker C."/>
            <person name="Pinto D."/>
            <person name="Vollmers J."/>
            <person name="Rivas-Marin E."/>
            <person name="Kohn T."/>
            <person name="Peeters S.H."/>
            <person name="Heuer A."/>
            <person name="Rast P."/>
            <person name="Oberbeckmann S."/>
            <person name="Bunk B."/>
            <person name="Jeske O."/>
            <person name="Meyerdierks A."/>
            <person name="Storesund J.E."/>
            <person name="Kallscheuer N."/>
            <person name="Luecker S."/>
            <person name="Lage O.M."/>
            <person name="Pohl T."/>
            <person name="Merkel B.J."/>
            <person name="Hornburger P."/>
            <person name="Mueller R.-W."/>
            <person name="Bruemmer F."/>
            <person name="Labrenz M."/>
            <person name="Spormann A.M."/>
            <person name="Op den Camp H."/>
            <person name="Overmann J."/>
            <person name="Amann R."/>
            <person name="Jetten M.S.M."/>
            <person name="Mascher T."/>
            <person name="Medema M.H."/>
            <person name="Devos D.P."/>
            <person name="Kaster A.-K."/>
            <person name="Ovreas L."/>
            <person name="Rohde M."/>
            <person name="Galperin M.Y."/>
            <person name="Jogler C."/>
        </authorList>
    </citation>
    <scope>NUCLEOTIDE SEQUENCE [LARGE SCALE GENOMIC DNA]</scope>
    <source>
        <strain evidence="2 3">Mal4</strain>
    </source>
</reference>
<dbReference type="OrthoDB" id="1550913at2"/>
<dbReference type="PANTHER" id="PTHR36930">
    <property type="entry name" value="METAL-SULFUR CLUSTER BIOSYNTHESIS PROTEINS YUAD-RELATED"/>
    <property type="match status" value="1"/>
</dbReference>
<dbReference type="GO" id="GO:0030170">
    <property type="term" value="F:pyridoxal phosphate binding"/>
    <property type="evidence" value="ECO:0007669"/>
    <property type="project" value="InterPro"/>
</dbReference>
<dbReference type="Proteomes" id="UP000320496">
    <property type="component" value="Chromosome"/>
</dbReference>
<dbReference type="InterPro" id="IPR011037">
    <property type="entry name" value="Pyrv_Knase-like_insert_dom_sf"/>
</dbReference>
<sequence length="169" mass="18211">MKELMNHQPHTGRLEWIGLSSTRRAEVTSVESAKVEVGTGLDGDHHATSGKGSKRQVTLIQQEHLPVIAALCRLDDVSPAKVRRNLVVSGINLASLKNKRFRIGEVLLEGTGYCHPCSLMEEVLGDGGYNAMRGHGGITTIVVEPGTIRVGDPVQFVSDGESADDDDNE</sequence>
<dbReference type="Gene3D" id="2.40.33.20">
    <property type="entry name" value="PK beta-barrel domain-like"/>
    <property type="match status" value="1"/>
</dbReference>
<dbReference type="InterPro" id="IPR005302">
    <property type="entry name" value="MoCF_Sase_C"/>
</dbReference>
<evidence type="ECO:0000259" key="1">
    <source>
        <dbReference type="PROSITE" id="PS51340"/>
    </source>
</evidence>
<accession>A0A517ZBY8</accession>
<keyword evidence="3" id="KW-1185">Reference proteome</keyword>
<dbReference type="PANTHER" id="PTHR36930:SF1">
    <property type="entry name" value="MOSC DOMAIN-CONTAINING PROTEIN"/>
    <property type="match status" value="1"/>
</dbReference>
<dbReference type="InterPro" id="IPR052716">
    <property type="entry name" value="MOSC_domain"/>
</dbReference>
<protein>
    <submittedName>
        <fullName evidence="2">MOSC domain protein</fullName>
    </submittedName>
</protein>
<feature type="domain" description="MOSC" evidence="1">
    <location>
        <begin position="27"/>
        <end position="157"/>
    </location>
</feature>
<dbReference type="EMBL" id="CP036275">
    <property type="protein sequence ID" value="QDU39998.1"/>
    <property type="molecule type" value="Genomic_DNA"/>
</dbReference>
<dbReference type="RefSeq" id="WP_145371125.1">
    <property type="nucleotide sequence ID" value="NZ_CP036275.1"/>
</dbReference>
<name>A0A517ZBY8_9PLAN</name>
<gene>
    <name evidence="2" type="ORF">Mal4_43520</name>
</gene>
<dbReference type="GO" id="GO:0030151">
    <property type="term" value="F:molybdenum ion binding"/>
    <property type="evidence" value="ECO:0007669"/>
    <property type="project" value="InterPro"/>
</dbReference>
<dbReference type="KEGG" id="mri:Mal4_43520"/>
<dbReference type="Pfam" id="PF03473">
    <property type="entry name" value="MOSC"/>
    <property type="match status" value="1"/>
</dbReference>
<proteinExistence type="predicted"/>
<dbReference type="PROSITE" id="PS51340">
    <property type="entry name" value="MOSC"/>
    <property type="match status" value="1"/>
</dbReference>
<organism evidence="2 3">
    <name type="scientific">Maioricimonas rarisocia</name>
    <dbReference type="NCBI Taxonomy" id="2528026"/>
    <lineage>
        <taxon>Bacteria</taxon>
        <taxon>Pseudomonadati</taxon>
        <taxon>Planctomycetota</taxon>
        <taxon>Planctomycetia</taxon>
        <taxon>Planctomycetales</taxon>
        <taxon>Planctomycetaceae</taxon>
        <taxon>Maioricimonas</taxon>
    </lineage>
</organism>